<name>L1JYE5_GUITC</name>
<evidence type="ECO:0000256" key="1">
    <source>
        <dbReference type="SAM" id="MobiDB-lite"/>
    </source>
</evidence>
<feature type="region of interest" description="Disordered" evidence="1">
    <location>
        <begin position="306"/>
        <end position="386"/>
    </location>
</feature>
<proteinExistence type="predicted"/>
<feature type="chain" id="PRO_5008771927" evidence="2">
    <location>
        <begin position="20"/>
        <end position="411"/>
    </location>
</feature>
<dbReference type="KEGG" id="gtt:GUITHDRAFT_161171"/>
<keyword evidence="2" id="KW-0732">Signal</keyword>
<dbReference type="PROSITE" id="PS51257">
    <property type="entry name" value="PROKAR_LIPOPROTEIN"/>
    <property type="match status" value="1"/>
</dbReference>
<keyword evidence="5" id="KW-1185">Reference proteome</keyword>
<reference evidence="4" key="3">
    <citation type="submission" date="2016-03" db="UniProtKB">
        <authorList>
            <consortium name="EnsemblProtists"/>
        </authorList>
    </citation>
    <scope>IDENTIFICATION</scope>
</reference>
<feature type="region of interest" description="Disordered" evidence="1">
    <location>
        <begin position="148"/>
        <end position="190"/>
    </location>
</feature>
<dbReference type="PaxDb" id="55529-EKX53118"/>
<dbReference type="EMBL" id="JH992971">
    <property type="protein sequence ID" value="EKX53118.1"/>
    <property type="molecule type" value="Genomic_DNA"/>
</dbReference>
<accession>L1JYE5</accession>
<evidence type="ECO:0000313" key="4">
    <source>
        <dbReference type="EnsemblProtists" id="EKX53118"/>
    </source>
</evidence>
<dbReference type="RefSeq" id="XP_005840098.1">
    <property type="nucleotide sequence ID" value="XM_005840041.1"/>
</dbReference>
<feature type="compositionally biased region" description="Polar residues" evidence="1">
    <location>
        <begin position="149"/>
        <end position="162"/>
    </location>
</feature>
<evidence type="ECO:0000256" key="2">
    <source>
        <dbReference type="SAM" id="SignalP"/>
    </source>
</evidence>
<reference evidence="3 5" key="1">
    <citation type="journal article" date="2012" name="Nature">
        <title>Algal genomes reveal evolutionary mosaicism and the fate of nucleomorphs.</title>
        <authorList>
            <consortium name="DOE Joint Genome Institute"/>
            <person name="Curtis B.A."/>
            <person name="Tanifuji G."/>
            <person name="Burki F."/>
            <person name="Gruber A."/>
            <person name="Irimia M."/>
            <person name="Maruyama S."/>
            <person name="Arias M.C."/>
            <person name="Ball S.G."/>
            <person name="Gile G.H."/>
            <person name="Hirakawa Y."/>
            <person name="Hopkins J.F."/>
            <person name="Kuo A."/>
            <person name="Rensing S.A."/>
            <person name="Schmutz J."/>
            <person name="Symeonidi A."/>
            <person name="Elias M."/>
            <person name="Eveleigh R.J."/>
            <person name="Herman E.K."/>
            <person name="Klute M.J."/>
            <person name="Nakayama T."/>
            <person name="Obornik M."/>
            <person name="Reyes-Prieto A."/>
            <person name="Armbrust E.V."/>
            <person name="Aves S.J."/>
            <person name="Beiko R.G."/>
            <person name="Coutinho P."/>
            <person name="Dacks J.B."/>
            <person name="Durnford D.G."/>
            <person name="Fast N.M."/>
            <person name="Green B.R."/>
            <person name="Grisdale C.J."/>
            <person name="Hempel F."/>
            <person name="Henrissat B."/>
            <person name="Hoppner M.P."/>
            <person name="Ishida K."/>
            <person name="Kim E."/>
            <person name="Koreny L."/>
            <person name="Kroth P.G."/>
            <person name="Liu Y."/>
            <person name="Malik S.B."/>
            <person name="Maier U.G."/>
            <person name="McRose D."/>
            <person name="Mock T."/>
            <person name="Neilson J.A."/>
            <person name="Onodera N.T."/>
            <person name="Poole A.M."/>
            <person name="Pritham E.J."/>
            <person name="Richards T.A."/>
            <person name="Rocap G."/>
            <person name="Roy S.W."/>
            <person name="Sarai C."/>
            <person name="Schaack S."/>
            <person name="Shirato S."/>
            <person name="Slamovits C.H."/>
            <person name="Spencer D.F."/>
            <person name="Suzuki S."/>
            <person name="Worden A.Z."/>
            <person name="Zauner S."/>
            <person name="Barry K."/>
            <person name="Bell C."/>
            <person name="Bharti A.K."/>
            <person name="Crow J.A."/>
            <person name="Grimwood J."/>
            <person name="Kramer R."/>
            <person name="Lindquist E."/>
            <person name="Lucas S."/>
            <person name="Salamov A."/>
            <person name="McFadden G.I."/>
            <person name="Lane C.E."/>
            <person name="Keeling P.J."/>
            <person name="Gray M.W."/>
            <person name="Grigoriev I.V."/>
            <person name="Archibald J.M."/>
        </authorList>
    </citation>
    <scope>NUCLEOTIDE SEQUENCE</scope>
    <source>
        <strain evidence="3 5">CCMP2712</strain>
    </source>
</reference>
<dbReference type="AlphaFoldDB" id="L1JYE5"/>
<dbReference type="HOGENOM" id="CLU_669882_0_0_1"/>
<evidence type="ECO:0000313" key="3">
    <source>
        <dbReference type="EMBL" id="EKX53118.1"/>
    </source>
</evidence>
<gene>
    <name evidence="3" type="ORF">GUITHDRAFT_161171</name>
</gene>
<feature type="signal peptide" evidence="2">
    <location>
        <begin position="1"/>
        <end position="19"/>
    </location>
</feature>
<dbReference type="EnsemblProtists" id="EKX53118">
    <property type="protein sequence ID" value="EKX53118"/>
    <property type="gene ID" value="GUITHDRAFT_161171"/>
</dbReference>
<sequence length="411" mass="44903">MARGRVMVVMAAAAACCIAMSLYFKGEGNELVESDLHVYPVDAKAVRQYLSHQQDSSLHSKQAKVRASHAMLKSQRKSRARNAVPRDRLRIVPRRQSQMLSDDVDALDGSQGVVHAEPLEDPTTQPENVYTVAGTSFPTNLNLVAPTQYAASSGSEESPANTESEEAAPASDDSRGSSERPCTGPVRHTDTDDCVAKKAMAQALQAEKDVMSVDSNIDTTSKHISSVEQWEEDEHDTIKKDLTRKFHALDRLLRKQDRLLDTTDRRITNGDQIASSKIKLFKNDEIQHVESIINRAEKLESEGKLISQMRGPPGFPGPPGPRGAQGAQGIQGPRGPPGDEGTPGEVGRRGRGGSPGLEGRRGPAGHYAHLRVIGDNSNQGEREQQSYEKFKRSLDIMNSIIDRLKSASQNK</sequence>
<dbReference type="InterPro" id="IPR008160">
    <property type="entry name" value="Collagen"/>
</dbReference>
<organism evidence="3">
    <name type="scientific">Guillardia theta (strain CCMP2712)</name>
    <name type="common">Cryptophyte</name>
    <dbReference type="NCBI Taxonomy" id="905079"/>
    <lineage>
        <taxon>Eukaryota</taxon>
        <taxon>Cryptophyceae</taxon>
        <taxon>Pyrenomonadales</taxon>
        <taxon>Geminigeraceae</taxon>
        <taxon>Guillardia</taxon>
    </lineage>
</organism>
<reference evidence="5" key="2">
    <citation type="submission" date="2012-11" db="EMBL/GenBank/DDBJ databases">
        <authorList>
            <person name="Kuo A."/>
            <person name="Curtis B.A."/>
            <person name="Tanifuji G."/>
            <person name="Burki F."/>
            <person name="Gruber A."/>
            <person name="Irimia M."/>
            <person name="Maruyama S."/>
            <person name="Arias M.C."/>
            <person name="Ball S.G."/>
            <person name="Gile G.H."/>
            <person name="Hirakawa Y."/>
            <person name="Hopkins J.F."/>
            <person name="Rensing S.A."/>
            <person name="Schmutz J."/>
            <person name="Symeonidi A."/>
            <person name="Elias M."/>
            <person name="Eveleigh R.J."/>
            <person name="Herman E.K."/>
            <person name="Klute M.J."/>
            <person name="Nakayama T."/>
            <person name="Obornik M."/>
            <person name="Reyes-Prieto A."/>
            <person name="Armbrust E.V."/>
            <person name="Aves S.J."/>
            <person name="Beiko R.G."/>
            <person name="Coutinho P."/>
            <person name="Dacks J.B."/>
            <person name="Durnford D.G."/>
            <person name="Fast N.M."/>
            <person name="Green B.R."/>
            <person name="Grisdale C."/>
            <person name="Hempe F."/>
            <person name="Henrissat B."/>
            <person name="Hoppner M.P."/>
            <person name="Ishida K.-I."/>
            <person name="Kim E."/>
            <person name="Koreny L."/>
            <person name="Kroth P.G."/>
            <person name="Liu Y."/>
            <person name="Malik S.-B."/>
            <person name="Maier U.G."/>
            <person name="McRose D."/>
            <person name="Mock T."/>
            <person name="Neilson J.A."/>
            <person name="Onodera N.T."/>
            <person name="Poole A.M."/>
            <person name="Pritham E.J."/>
            <person name="Richards T.A."/>
            <person name="Rocap G."/>
            <person name="Roy S.W."/>
            <person name="Sarai C."/>
            <person name="Schaack S."/>
            <person name="Shirato S."/>
            <person name="Slamovits C.H."/>
            <person name="Spencer D.F."/>
            <person name="Suzuki S."/>
            <person name="Worden A.Z."/>
            <person name="Zauner S."/>
            <person name="Barry K."/>
            <person name="Bell C."/>
            <person name="Bharti A.K."/>
            <person name="Crow J.A."/>
            <person name="Grimwood J."/>
            <person name="Kramer R."/>
            <person name="Lindquist E."/>
            <person name="Lucas S."/>
            <person name="Salamov A."/>
            <person name="McFadden G.I."/>
            <person name="Lane C.E."/>
            <person name="Keeling P.J."/>
            <person name="Gray M.W."/>
            <person name="Grigoriev I.V."/>
            <person name="Archibald J.M."/>
        </authorList>
    </citation>
    <scope>NUCLEOTIDE SEQUENCE</scope>
    <source>
        <strain evidence="5">CCMP2712</strain>
    </source>
</reference>
<evidence type="ECO:0000313" key="5">
    <source>
        <dbReference type="Proteomes" id="UP000011087"/>
    </source>
</evidence>
<dbReference type="Proteomes" id="UP000011087">
    <property type="component" value="Unassembled WGS sequence"/>
</dbReference>
<dbReference type="GeneID" id="17309516"/>
<dbReference type="Pfam" id="PF01391">
    <property type="entry name" value="Collagen"/>
    <property type="match status" value="1"/>
</dbReference>
<feature type="compositionally biased region" description="Low complexity" evidence="1">
    <location>
        <begin position="322"/>
        <end position="333"/>
    </location>
</feature>
<dbReference type="OrthoDB" id="10626375at2759"/>
<protein>
    <submittedName>
        <fullName evidence="3 4">Uncharacterized protein</fullName>
    </submittedName>
</protein>